<keyword evidence="5 6" id="KW-0326">Glycosidase</keyword>
<evidence type="ECO:0000256" key="2">
    <source>
        <dbReference type="ARBA" id="ARBA00022529"/>
    </source>
</evidence>
<dbReference type="GO" id="GO:0003796">
    <property type="term" value="F:lysozyme activity"/>
    <property type="evidence" value="ECO:0007669"/>
    <property type="project" value="UniProtKB-EC"/>
</dbReference>
<dbReference type="GO" id="GO:0031640">
    <property type="term" value="P:killing of cells of another organism"/>
    <property type="evidence" value="ECO:0007669"/>
    <property type="project" value="UniProtKB-KW"/>
</dbReference>
<dbReference type="GO" id="GO:0009253">
    <property type="term" value="P:peptidoglycan catabolic process"/>
    <property type="evidence" value="ECO:0007669"/>
    <property type="project" value="InterPro"/>
</dbReference>
<dbReference type="InterPro" id="IPR023347">
    <property type="entry name" value="Lysozyme_dom_sf"/>
</dbReference>
<dbReference type="EMBL" id="QJSL01000009">
    <property type="protein sequence ID" value="RXW29055.1"/>
    <property type="molecule type" value="Genomic_DNA"/>
</dbReference>
<comment type="catalytic activity">
    <reaction evidence="1 6">
        <text>Hydrolysis of (1-&gt;4)-beta-linkages between N-acetylmuramic acid and N-acetyl-D-glucosamine residues in a peptidoglycan and between N-acetyl-D-glucosamine residues in chitodextrins.</text>
        <dbReference type="EC" id="3.2.1.17"/>
    </reaction>
</comment>
<dbReference type="InterPro" id="IPR034690">
    <property type="entry name" value="Endolysin_T4_type"/>
</dbReference>
<dbReference type="InterPro" id="IPR023346">
    <property type="entry name" value="Lysozyme-like_dom_sf"/>
</dbReference>
<dbReference type="PANTHER" id="PTHR38107">
    <property type="match status" value="1"/>
</dbReference>
<dbReference type="PANTHER" id="PTHR38107:SF3">
    <property type="entry name" value="LYSOZYME RRRD-RELATED"/>
    <property type="match status" value="1"/>
</dbReference>
<evidence type="ECO:0000313" key="8">
    <source>
        <dbReference type="Proteomes" id="UP000290875"/>
    </source>
</evidence>
<dbReference type="GO" id="GO:0042742">
    <property type="term" value="P:defense response to bacterium"/>
    <property type="evidence" value="ECO:0007669"/>
    <property type="project" value="UniProtKB-KW"/>
</dbReference>
<dbReference type="CDD" id="cd16900">
    <property type="entry name" value="endolysin_R21-like"/>
    <property type="match status" value="1"/>
</dbReference>
<dbReference type="Gene3D" id="1.10.530.40">
    <property type="match status" value="1"/>
</dbReference>
<dbReference type="InterPro" id="IPR051018">
    <property type="entry name" value="Bacteriophage_GH24"/>
</dbReference>
<dbReference type="HAMAP" id="MF_04110">
    <property type="entry name" value="ENDOLYSIN_T4"/>
    <property type="match status" value="1"/>
</dbReference>
<dbReference type="Pfam" id="PF00959">
    <property type="entry name" value="Phage_lysozyme"/>
    <property type="match status" value="1"/>
</dbReference>
<dbReference type="SUPFAM" id="SSF53955">
    <property type="entry name" value="Lysozyme-like"/>
    <property type="match status" value="1"/>
</dbReference>
<keyword evidence="3 6" id="KW-0081">Bacteriolytic enzyme</keyword>
<accession>A0A4Q2EBP9</accession>
<reference evidence="7 8" key="1">
    <citation type="submission" date="2018-06" db="EMBL/GenBank/DDBJ databases">
        <title>Carbapenemase-producing Enterobacteriaceae present in wastewater treatment plant effluent and nearby surface waters in the US.</title>
        <authorList>
            <person name="Mathys D.A."/>
            <person name="Mollenkopf D.F."/>
            <person name="Feicht S.M."/>
            <person name="Adams R.J."/>
            <person name="Albers A.L."/>
            <person name="Grooters S.V."/>
            <person name="Stuever D.M."/>
            <person name="Daniels J.B."/>
            <person name="Wittum T.E."/>
        </authorList>
    </citation>
    <scope>NUCLEOTIDE SEQUENCE [LARGE SCALE GENOMIC DNA]</scope>
    <source>
        <strain evidence="7 8">GEO_4_Eff_A</strain>
    </source>
</reference>
<comment type="caution">
    <text evidence="7">The sequence shown here is derived from an EMBL/GenBank/DDBJ whole genome shotgun (WGS) entry which is preliminary data.</text>
</comment>
<evidence type="ECO:0000256" key="5">
    <source>
        <dbReference type="ARBA" id="ARBA00023295"/>
    </source>
</evidence>
<proteinExistence type="inferred from homology"/>
<organism evidence="7 8">
    <name type="scientific">Enterobacter cloacae</name>
    <dbReference type="NCBI Taxonomy" id="550"/>
    <lineage>
        <taxon>Bacteria</taxon>
        <taxon>Pseudomonadati</taxon>
        <taxon>Pseudomonadota</taxon>
        <taxon>Gammaproteobacteria</taxon>
        <taxon>Enterobacterales</taxon>
        <taxon>Enterobacteriaceae</taxon>
        <taxon>Enterobacter</taxon>
        <taxon>Enterobacter cloacae complex</taxon>
    </lineage>
</organism>
<evidence type="ECO:0000256" key="6">
    <source>
        <dbReference type="RuleBase" id="RU003788"/>
    </source>
</evidence>
<dbReference type="HAMAP" id="MF_04136">
    <property type="entry name" value="SAR_ENDOLYSIN"/>
    <property type="match status" value="1"/>
</dbReference>
<evidence type="ECO:0000313" key="7">
    <source>
        <dbReference type="EMBL" id="RXW29055.1"/>
    </source>
</evidence>
<comment type="similarity">
    <text evidence="6">Belongs to the glycosyl hydrolase 24 family.</text>
</comment>
<dbReference type="AlphaFoldDB" id="A0A4Q2EBP9"/>
<protein>
    <recommendedName>
        <fullName evidence="6">Lysozyme</fullName>
        <ecNumber evidence="6">3.2.1.17</ecNumber>
    </recommendedName>
</protein>
<keyword evidence="2 6" id="KW-0929">Antimicrobial</keyword>
<dbReference type="Proteomes" id="UP000290875">
    <property type="component" value="Unassembled WGS sequence"/>
</dbReference>
<evidence type="ECO:0000256" key="3">
    <source>
        <dbReference type="ARBA" id="ARBA00022638"/>
    </source>
</evidence>
<dbReference type="InterPro" id="IPR002196">
    <property type="entry name" value="Glyco_hydro_24"/>
</dbReference>
<dbReference type="EC" id="3.2.1.17" evidence="6"/>
<gene>
    <name evidence="7" type="ORF">DM877_11140</name>
</gene>
<evidence type="ECO:0000256" key="1">
    <source>
        <dbReference type="ARBA" id="ARBA00000632"/>
    </source>
</evidence>
<evidence type="ECO:0000256" key="4">
    <source>
        <dbReference type="ARBA" id="ARBA00022801"/>
    </source>
</evidence>
<sequence length="188" mass="20383">MPSKLRNSVIAAVGGGAIAIASALITGPTGNDGLEGVRYKAYKDVVGVLTVCHGHTGTDIMLGKTYTEAECRALLNKDLNSVARQINPYIKQPIPETMRGALYSFAYNVGAGNFQTSTLLRKINQGDQKGACDQLRRWTYAGGKQWKGLVTRREIEREVCLWGDKPQKFDENFGPLNPGIPPSAPGVF</sequence>
<dbReference type="InterPro" id="IPR043688">
    <property type="entry name" value="SAR_endolysin-like"/>
</dbReference>
<keyword evidence="4 6" id="KW-0378">Hydrolase</keyword>
<dbReference type="GO" id="GO:0016998">
    <property type="term" value="P:cell wall macromolecule catabolic process"/>
    <property type="evidence" value="ECO:0007669"/>
    <property type="project" value="InterPro"/>
</dbReference>
<dbReference type="RefSeq" id="WP_129324323.1">
    <property type="nucleotide sequence ID" value="NZ_QJSL01000009.1"/>
</dbReference>
<name>A0A4Q2EBP9_ENTCL</name>